<dbReference type="AlphaFoldDB" id="A0A8T0K8H1"/>
<dbReference type="EMBL" id="JABFOF010000006">
    <property type="protein sequence ID" value="KAG2394515.1"/>
    <property type="molecule type" value="Genomic_DNA"/>
</dbReference>
<evidence type="ECO:0000313" key="2">
    <source>
        <dbReference type="Proteomes" id="UP000743370"/>
    </source>
</evidence>
<gene>
    <name evidence="1" type="ORF">HKW66_Vig0181070</name>
</gene>
<reference evidence="1 2" key="1">
    <citation type="submission" date="2020-05" db="EMBL/GenBank/DDBJ databases">
        <title>Vigna angularis (adzuki bean) Var. LongXiaoDou No. 4 denovo assembly.</title>
        <authorList>
            <person name="Xiang H."/>
        </authorList>
    </citation>
    <scope>NUCLEOTIDE SEQUENCE [LARGE SCALE GENOMIC DNA]</scope>
    <source>
        <tissue evidence="1">Leaf</tissue>
    </source>
</reference>
<name>A0A8T0K8H1_PHAAN</name>
<dbReference type="Proteomes" id="UP000743370">
    <property type="component" value="Unassembled WGS sequence"/>
</dbReference>
<proteinExistence type="predicted"/>
<evidence type="ECO:0000313" key="1">
    <source>
        <dbReference type="EMBL" id="KAG2394515.1"/>
    </source>
</evidence>
<evidence type="ECO:0008006" key="3">
    <source>
        <dbReference type="Google" id="ProtNLM"/>
    </source>
</evidence>
<accession>A0A8T0K8H1</accession>
<comment type="caution">
    <text evidence="1">The sequence shown here is derived from an EMBL/GenBank/DDBJ whole genome shotgun (WGS) entry which is preliminary data.</text>
</comment>
<sequence length="124" mass="13910">MQFAAAQQPQHHQVALGKFDSKAIEVDMADESLGRTELPFRGMCRTLVPPPPPSEPRFYCATPPLLTEHPFIPKNGLIETKESSKTINFSYSNSFVSSLTCGDTVISLKMTDIPRDDYSWRKYG</sequence>
<protein>
    <recommendedName>
        <fullName evidence="3">WRKY domain-containing protein</fullName>
    </recommendedName>
</protein>
<organism evidence="1 2">
    <name type="scientific">Phaseolus angularis</name>
    <name type="common">Azuki bean</name>
    <name type="synonym">Vigna angularis</name>
    <dbReference type="NCBI Taxonomy" id="3914"/>
    <lineage>
        <taxon>Eukaryota</taxon>
        <taxon>Viridiplantae</taxon>
        <taxon>Streptophyta</taxon>
        <taxon>Embryophyta</taxon>
        <taxon>Tracheophyta</taxon>
        <taxon>Spermatophyta</taxon>
        <taxon>Magnoliopsida</taxon>
        <taxon>eudicotyledons</taxon>
        <taxon>Gunneridae</taxon>
        <taxon>Pentapetalae</taxon>
        <taxon>rosids</taxon>
        <taxon>fabids</taxon>
        <taxon>Fabales</taxon>
        <taxon>Fabaceae</taxon>
        <taxon>Papilionoideae</taxon>
        <taxon>50 kb inversion clade</taxon>
        <taxon>NPAAA clade</taxon>
        <taxon>indigoferoid/millettioid clade</taxon>
        <taxon>Phaseoleae</taxon>
        <taxon>Vigna</taxon>
    </lineage>
</organism>